<keyword evidence="4" id="KW-1185">Reference proteome</keyword>
<evidence type="ECO:0000313" key="4">
    <source>
        <dbReference type="Proteomes" id="UP000297739"/>
    </source>
</evidence>
<dbReference type="Proteomes" id="UP000297739">
    <property type="component" value="Unassembled WGS sequence"/>
</dbReference>
<protein>
    <submittedName>
        <fullName evidence="3">FecR family protein</fullName>
    </submittedName>
</protein>
<accession>A0A4Z0PGH5</accession>
<dbReference type="PANTHER" id="PTHR30273">
    <property type="entry name" value="PERIPLASMIC SIGNAL SENSOR AND SIGMA FACTOR ACTIVATOR FECR-RELATED"/>
    <property type="match status" value="1"/>
</dbReference>
<dbReference type="Gene3D" id="3.55.50.30">
    <property type="match status" value="1"/>
</dbReference>
<evidence type="ECO:0000259" key="2">
    <source>
        <dbReference type="Pfam" id="PF16344"/>
    </source>
</evidence>
<dbReference type="InterPro" id="IPR012373">
    <property type="entry name" value="Ferrdict_sens_TM"/>
</dbReference>
<reference evidence="3 4" key="1">
    <citation type="submission" date="2019-04" db="EMBL/GenBank/DDBJ databases">
        <authorList>
            <person name="Feng G."/>
            <person name="Zhang J."/>
            <person name="Zhu H."/>
        </authorList>
    </citation>
    <scope>NUCLEOTIDE SEQUENCE [LARGE SCALE GENOMIC DNA]</scope>
    <source>
        <strain evidence="3 4">JCM 17223</strain>
    </source>
</reference>
<dbReference type="AlphaFoldDB" id="A0A4Z0PGH5"/>
<dbReference type="RefSeq" id="WP_135499037.1">
    <property type="nucleotide sequence ID" value="NZ_SRLD01000039.1"/>
</dbReference>
<dbReference type="PIRSF" id="PIRSF018266">
    <property type="entry name" value="FecR"/>
    <property type="match status" value="1"/>
</dbReference>
<proteinExistence type="predicted"/>
<organism evidence="3 4">
    <name type="scientific">Hymenobacter elongatus</name>
    <dbReference type="NCBI Taxonomy" id="877208"/>
    <lineage>
        <taxon>Bacteria</taxon>
        <taxon>Pseudomonadati</taxon>
        <taxon>Bacteroidota</taxon>
        <taxon>Cytophagia</taxon>
        <taxon>Cytophagales</taxon>
        <taxon>Hymenobacteraceae</taxon>
        <taxon>Hymenobacter</taxon>
    </lineage>
</organism>
<feature type="domain" description="Protein FecR C-terminal" evidence="2">
    <location>
        <begin position="266"/>
        <end position="331"/>
    </location>
</feature>
<feature type="domain" description="FecR protein" evidence="1">
    <location>
        <begin position="123"/>
        <end position="212"/>
    </location>
</feature>
<dbReference type="Pfam" id="PF04773">
    <property type="entry name" value="FecR"/>
    <property type="match status" value="1"/>
</dbReference>
<dbReference type="Pfam" id="PF16344">
    <property type="entry name" value="FecR_C"/>
    <property type="match status" value="1"/>
</dbReference>
<evidence type="ECO:0000313" key="3">
    <source>
        <dbReference type="EMBL" id="TGE14234.1"/>
    </source>
</evidence>
<dbReference type="InterPro" id="IPR032508">
    <property type="entry name" value="FecR_C"/>
</dbReference>
<dbReference type="OrthoDB" id="645173at2"/>
<dbReference type="GO" id="GO:0016989">
    <property type="term" value="F:sigma factor antagonist activity"/>
    <property type="evidence" value="ECO:0007669"/>
    <property type="project" value="TreeGrafter"/>
</dbReference>
<name>A0A4Z0PGH5_9BACT</name>
<gene>
    <name evidence="3" type="ORF">E5J99_17105</name>
</gene>
<dbReference type="Gene3D" id="2.60.120.1440">
    <property type="match status" value="1"/>
</dbReference>
<evidence type="ECO:0000259" key="1">
    <source>
        <dbReference type="Pfam" id="PF04773"/>
    </source>
</evidence>
<sequence length="338" mass="36977">MKPADFQNLLHRYQQGTCTPEEKRAVERWYEGLNSADEQLELSADEQALLKATLWQRIIGKEDAPAGAQPWWRVGRYAAAAAIVLGVGIWQTSLRPGPMTPTPRSAAHTAQSAQWLVYDNATRQPRTLTLADKSTVTLAPASQLKYPAQFRGARRTVYLVGEAFFTVSHNPARPFLVYTDKVVTTVLGTSFTVRAYAAQPEAVVLVKTGRVRVTPRVAASAATAPAAKMSPSLVVLPNQQATYRADRHELTQALVARPALLTPHSFVFDDQPVAAVLAVLEEAYGVPIVYDKVAFAACTVTLKLGNEPLYEKLDILCKILGASYEKTTTHILLHPGKC</sequence>
<dbReference type="PANTHER" id="PTHR30273:SF2">
    <property type="entry name" value="PROTEIN FECR"/>
    <property type="match status" value="1"/>
</dbReference>
<dbReference type="InterPro" id="IPR006860">
    <property type="entry name" value="FecR"/>
</dbReference>
<comment type="caution">
    <text evidence="3">The sequence shown here is derived from an EMBL/GenBank/DDBJ whole genome shotgun (WGS) entry which is preliminary data.</text>
</comment>
<dbReference type="EMBL" id="SRLD01000039">
    <property type="protein sequence ID" value="TGE14234.1"/>
    <property type="molecule type" value="Genomic_DNA"/>
</dbReference>